<gene>
    <name evidence="2" type="ORF">P3W55_32110</name>
</gene>
<dbReference type="InterPro" id="IPR025109">
    <property type="entry name" value="DUF4031"/>
</dbReference>
<accession>A0AAW6PJ22</accession>
<comment type="caution">
    <text evidence="2">The sequence shown here is derived from an EMBL/GenBank/DDBJ whole genome shotgun (WGS) entry which is preliminary data.</text>
</comment>
<dbReference type="EMBL" id="JARJLR010000531">
    <property type="protein sequence ID" value="MDF3846363.1"/>
    <property type="molecule type" value="Genomic_DNA"/>
</dbReference>
<proteinExistence type="predicted"/>
<evidence type="ECO:0000313" key="3">
    <source>
        <dbReference type="Proteomes" id="UP001220662"/>
    </source>
</evidence>
<organism evidence="2 3">
    <name type="scientific">Pseudomonas citronellolis</name>
    <dbReference type="NCBI Taxonomy" id="53408"/>
    <lineage>
        <taxon>Bacteria</taxon>
        <taxon>Pseudomonadati</taxon>
        <taxon>Pseudomonadota</taxon>
        <taxon>Gammaproteobacteria</taxon>
        <taxon>Pseudomonadales</taxon>
        <taxon>Pseudomonadaceae</taxon>
        <taxon>Pseudomonas</taxon>
    </lineage>
</organism>
<name>A0AAW6PJ22_9PSED</name>
<evidence type="ECO:0000259" key="1">
    <source>
        <dbReference type="Pfam" id="PF13223"/>
    </source>
</evidence>
<reference evidence="2" key="1">
    <citation type="submission" date="2023-03" db="EMBL/GenBank/DDBJ databases">
        <title>Draft assemblies of triclosan tolerant bacteria isolated from returned activated sludge.</title>
        <authorList>
            <person name="Van Hamelsveld S."/>
        </authorList>
    </citation>
    <scope>NUCLEOTIDE SEQUENCE</scope>
    <source>
        <strain evidence="2">GW210015_S63</strain>
    </source>
</reference>
<dbReference type="AlphaFoldDB" id="A0AAW6PJ22"/>
<protein>
    <submittedName>
        <fullName evidence="2">DUF4031 domain-containing protein</fullName>
    </submittedName>
</protein>
<evidence type="ECO:0000313" key="2">
    <source>
        <dbReference type="EMBL" id="MDF3846363.1"/>
    </source>
</evidence>
<sequence length="98" mass="10885">MPVYVDDMRAPFGRLIMCHMVADTEEELLAMADKIGVAKRWHQYPGTDKSHFDICLSKRALAIAAGAVEIEGRQTVELVRQKRQQRLATSSAAAGAER</sequence>
<dbReference type="Pfam" id="PF13223">
    <property type="entry name" value="DUF4031"/>
    <property type="match status" value="1"/>
</dbReference>
<dbReference type="Proteomes" id="UP001220662">
    <property type="component" value="Unassembled WGS sequence"/>
</dbReference>
<dbReference type="RefSeq" id="WP_276216371.1">
    <property type="nucleotide sequence ID" value="NZ_JARJLR010000531.1"/>
</dbReference>
<feature type="domain" description="DUF4031" evidence="1">
    <location>
        <begin position="3"/>
        <end position="81"/>
    </location>
</feature>